<keyword evidence="3" id="KW-1185">Reference proteome</keyword>
<dbReference type="InterPro" id="IPR000182">
    <property type="entry name" value="GNAT_dom"/>
</dbReference>
<dbReference type="InterPro" id="IPR016181">
    <property type="entry name" value="Acyl_CoA_acyltransferase"/>
</dbReference>
<evidence type="ECO:0000313" key="3">
    <source>
        <dbReference type="Proteomes" id="UP000000822"/>
    </source>
</evidence>
<dbReference type="EMBL" id="BA000028">
    <property type="protein sequence ID" value="BAC14566.1"/>
    <property type="molecule type" value="Genomic_DNA"/>
</dbReference>
<organism evidence="2 3">
    <name type="scientific">Oceanobacillus iheyensis (strain DSM 14371 / CIP 107618 / JCM 11309 / KCTC 3954 / HTE831)</name>
    <dbReference type="NCBI Taxonomy" id="221109"/>
    <lineage>
        <taxon>Bacteria</taxon>
        <taxon>Bacillati</taxon>
        <taxon>Bacillota</taxon>
        <taxon>Bacilli</taxon>
        <taxon>Bacillales</taxon>
        <taxon>Bacillaceae</taxon>
        <taxon>Oceanobacillus</taxon>
    </lineage>
</organism>
<gene>
    <name evidence="2" type="ordered locus">OB2610</name>
</gene>
<dbReference type="SUPFAM" id="SSF55729">
    <property type="entry name" value="Acyl-CoA N-acyltransferases (Nat)"/>
    <property type="match status" value="1"/>
</dbReference>
<evidence type="ECO:0000259" key="1">
    <source>
        <dbReference type="PROSITE" id="PS51186"/>
    </source>
</evidence>
<dbReference type="PROSITE" id="PS51186">
    <property type="entry name" value="GNAT"/>
    <property type="match status" value="1"/>
</dbReference>
<dbReference type="Pfam" id="PF00583">
    <property type="entry name" value="Acetyltransf_1"/>
    <property type="match status" value="1"/>
</dbReference>
<dbReference type="OrthoDB" id="69535at2"/>
<dbReference type="AlphaFoldDB" id="Q8EN77"/>
<dbReference type="STRING" id="221109.gene:10734862"/>
<evidence type="ECO:0000313" key="2">
    <source>
        <dbReference type="EMBL" id="BAC14566.1"/>
    </source>
</evidence>
<sequence length="169" mass="19137">MIRIELANEDHVQGIISVCRAGYCDVSKGLLSHELIEQKCEEYYKEERIRKEVTQFNHSWGGYFVALEGGIVVGAGGGGMTTDQTGWLYVLYLNPTRRNEGIGTKILEAVTEQQKQLGALEQYVTVQKGNMKGIPFYEARGFVFQEEIQSKDIKQKPGAIVLKYRRELD</sequence>
<dbReference type="Proteomes" id="UP000000822">
    <property type="component" value="Chromosome"/>
</dbReference>
<accession>Q8EN77</accession>
<proteinExistence type="predicted"/>
<dbReference type="GO" id="GO:0016747">
    <property type="term" value="F:acyltransferase activity, transferring groups other than amino-acyl groups"/>
    <property type="evidence" value="ECO:0007669"/>
    <property type="project" value="InterPro"/>
</dbReference>
<name>Q8EN77_OCEIH</name>
<reference evidence="2 3" key="2">
    <citation type="journal article" date="2002" name="Nucleic Acids Res.">
        <title>Genome sequence of Oceanobacillus iheyensis isolated from the Iheya Ridge and its unexpected adaptive capabilities to extreme environments.</title>
        <authorList>
            <person name="Takami H."/>
            <person name="Takaki Y."/>
            <person name="Uchiyama I."/>
        </authorList>
    </citation>
    <scope>NUCLEOTIDE SEQUENCE [LARGE SCALE GENOMIC DNA]</scope>
    <source>
        <strain evidence="3">DSM 14371 / CIP 107618 / JCM 11309 / KCTC 3954 / HTE831</strain>
    </source>
</reference>
<dbReference type="HOGENOM" id="CLU_013985_18_3_9"/>
<reference evidence="2 3" key="1">
    <citation type="journal article" date="2001" name="FEMS Microbiol. Lett.">
        <title>Oceanobacillus iheyensis gen. nov., sp. nov., a deep-sea extremely halotolerant and alkaliphilic species isolated from a depth of 1050 m on the Iheya Ridge.</title>
        <authorList>
            <person name="Lu J."/>
            <person name="Nogi Y."/>
            <person name="Takami H."/>
        </authorList>
    </citation>
    <scope>NUCLEOTIDE SEQUENCE [LARGE SCALE GENOMIC DNA]</scope>
    <source>
        <strain evidence="3">DSM 14371 / CIP 107618 / JCM 11309 / KCTC 3954 / HTE831</strain>
    </source>
</reference>
<dbReference type="Gene3D" id="3.40.630.30">
    <property type="match status" value="1"/>
</dbReference>
<protein>
    <submittedName>
        <fullName evidence="2">Hypothetical conserved protein</fullName>
    </submittedName>
</protein>
<dbReference type="KEGG" id="oih:OB2610"/>
<feature type="domain" description="N-acetyltransferase" evidence="1">
    <location>
        <begin position="2"/>
        <end position="167"/>
    </location>
</feature>
<dbReference type="eggNOG" id="COG0456">
    <property type="taxonomic scope" value="Bacteria"/>
</dbReference>
<dbReference type="RefSeq" id="WP_011067003.1">
    <property type="nucleotide sequence ID" value="NC_004193.1"/>
</dbReference>